<dbReference type="GO" id="GO:0019154">
    <property type="term" value="F:glycolate dehydrogenase activity"/>
    <property type="evidence" value="ECO:0007669"/>
    <property type="project" value="UniProtKB-EC"/>
</dbReference>
<dbReference type="InterPro" id="IPR016169">
    <property type="entry name" value="FAD-bd_PCMH_sub2"/>
</dbReference>
<keyword evidence="1" id="KW-0285">Flavoprotein</keyword>
<proteinExistence type="predicted"/>
<dbReference type="Pfam" id="PF01565">
    <property type="entry name" value="FAD_binding_4"/>
    <property type="match status" value="1"/>
</dbReference>
<gene>
    <name evidence="4" type="primary">glcE</name>
    <name evidence="4" type="ORF">ACERLL_01315</name>
</gene>
<dbReference type="SUPFAM" id="SSF55103">
    <property type="entry name" value="FAD-linked oxidases, C-terminal domain"/>
    <property type="match status" value="1"/>
</dbReference>
<name>A0ABV4TQ66_9GAMM</name>
<dbReference type="PROSITE" id="PS51387">
    <property type="entry name" value="FAD_PCMH"/>
    <property type="match status" value="1"/>
</dbReference>
<feature type="domain" description="FAD-binding PCMH-type" evidence="3">
    <location>
        <begin position="1"/>
        <end position="175"/>
    </location>
</feature>
<evidence type="ECO:0000313" key="5">
    <source>
        <dbReference type="Proteomes" id="UP001575181"/>
    </source>
</evidence>
<organism evidence="4 5">
    <name type="scientific">Thiohalorhabdus methylotrophus</name>
    <dbReference type="NCBI Taxonomy" id="3242694"/>
    <lineage>
        <taxon>Bacteria</taxon>
        <taxon>Pseudomonadati</taxon>
        <taxon>Pseudomonadota</taxon>
        <taxon>Gammaproteobacteria</taxon>
        <taxon>Thiohalorhabdales</taxon>
        <taxon>Thiohalorhabdaceae</taxon>
        <taxon>Thiohalorhabdus</taxon>
    </lineage>
</organism>
<protein>
    <submittedName>
        <fullName evidence="4">Glycolate oxidase subunit GlcE</fullName>
        <ecNumber evidence="4">1.1.99.14</ecNumber>
    </submittedName>
</protein>
<dbReference type="InterPro" id="IPR006094">
    <property type="entry name" value="Oxid_FAD_bind_N"/>
</dbReference>
<evidence type="ECO:0000256" key="2">
    <source>
        <dbReference type="ARBA" id="ARBA00022827"/>
    </source>
</evidence>
<dbReference type="NCBIfam" id="NF008439">
    <property type="entry name" value="PRK11282.1"/>
    <property type="match status" value="1"/>
</dbReference>
<dbReference type="InterPro" id="IPR016164">
    <property type="entry name" value="FAD-linked_Oxase-like_C"/>
</dbReference>
<dbReference type="EMBL" id="JBGUAW010000001">
    <property type="protein sequence ID" value="MFA9459463.1"/>
    <property type="molecule type" value="Genomic_DNA"/>
</dbReference>
<keyword evidence="4" id="KW-0560">Oxidoreductase</keyword>
<dbReference type="PANTHER" id="PTHR11748:SF103">
    <property type="entry name" value="GLYCOLATE OXIDASE SUBUNIT GLCE"/>
    <property type="match status" value="1"/>
</dbReference>
<dbReference type="SUPFAM" id="SSF56176">
    <property type="entry name" value="FAD-binding/transporter-associated domain-like"/>
    <property type="match status" value="1"/>
</dbReference>
<dbReference type="InterPro" id="IPR016166">
    <property type="entry name" value="FAD-bd_PCMH"/>
</dbReference>
<reference evidence="4 5" key="1">
    <citation type="submission" date="2024-08" db="EMBL/GenBank/DDBJ databases">
        <title>Whole-genome sequencing of halo(alkali)philic microorganisms from hypersaline lakes.</title>
        <authorList>
            <person name="Sorokin D.Y."/>
            <person name="Merkel A.Y."/>
            <person name="Messina E."/>
            <person name="Yakimov M."/>
        </authorList>
    </citation>
    <scope>NUCLEOTIDE SEQUENCE [LARGE SCALE GENOMIC DNA]</scope>
    <source>
        <strain evidence="4 5">Cl-TMA</strain>
    </source>
</reference>
<dbReference type="InterPro" id="IPR036318">
    <property type="entry name" value="FAD-bd_PCMH-like_sf"/>
</dbReference>
<keyword evidence="2" id="KW-0274">FAD</keyword>
<evidence type="ECO:0000259" key="3">
    <source>
        <dbReference type="PROSITE" id="PS51387"/>
    </source>
</evidence>
<dbReference type="RefSeq" id="WP_373654248.1">
    <property type="nucleotide sequence ID" value="NZ_JBGUAW010000001.1"/>
</dbReference>
<dbReference type="Gene3D" id="3.30.465.10">
    <property type="match status" value="1"/>
</dbReference>
<comment type="caution">
    <text evidence="4">The sequence shown here is derived from an EMBL/GenBank/DDBJ whole genome shotgun (WGS) entry which is preliminary data.</text>
</comment>
<evidence type="ECO:0000256" key="1">
    <source>
        <dbReference type="ARBA" id="ARBA00022630"/>
    </source>
</evidence>
<keyword evidence="5" id="KW-1185">Reference proteome</keyword>
<accession>A0ABV4TQ66</accession>
<sequence length="357" mass="37940">MPEIPENDRTEELQAAVRAALADREPLAVRGGGTKAFYGRAGTGQPLEVSGHSGIVNYDPTELVVTVRSGTRLADLEALLAEHGQQLACEPPHFGTAATVGGMVAAGLAGPRRPWGGAVRDAVLGARLLNGSGEVLRFGGEVMKNVAGYDLSRLMAGSLGTLGVLLEVSLKVLPRPAMVCTRVLELDGREALERLAPWGRQPLPVTGAAHLDGRLYLRLAGNEAAVTEAGERLGGEEPADGTGFWMDLREQRLPFFAGETPLWRLSVPPAAPLGEGREPLLIDWGGAQRWLRSEAPAETIREAAGEAGGHAVLFRGGDRTGEVFAPLSGPLMTVHRNLKRSLDPHGLFNPGRMYGWL</sequence>
<dbReference type="PANTHER" id="PTHR11748">
    <property type="entry name" value="D-LACTATE DEHYDROGENASE"/>
    <property type="match status" value="1"/>
</dbReference>
<evidence type="ECO:0000313" key="4">
    <source>
        <dbReference type="EMBL" id="MFA9459463.1"/>
    </source>
</evidence>
<dbReference type="Proteomes" id="UP001575181">
    <property type="component" value="Unassembled WGS sequence"/>
</dbReference>
<dbReference type="EC" id="1.1.99.14" evidence="4"/>